<keyword evidence="1" id="KW-0812">Transmembrane</keyword>
<reference evidence="2 3" key="1">
    <citation type="journal article" date="2018" name="ACS Chem. Biol.">
        <title>Ketoreductase domain dysfunction expands chemodiversity: malyngamide biosynthesis in the cyanobacterium Okeania hirsuta.</title>
        <authorList>
            <person name="Moss N.A."/>
            <person name="Leao T."/>
            <person name="Rankin M."/>
            <person name="McCullough T.M."/>
            <person name="Qu P."/>
            <person name="Korobeynikov A."/>
            <person name="Smith J.L."/>
            <person name="Gerwick L."/>
            <person name="Gerwick W.H."/>
        </authorList>
    </citation>
    <scope>NUCLEOTIDE SEQUENCE [LARGE SCALE GENOMIC DNA]</scope>
    <source>
        <strain evidence="2 3">PAB10Feb10-1</strain>
    </source>
</reference>
<feature type="transmembrane region" description="Helical" evidence="1">
    <location>
        <begin position="33"/>
        <end position="55"/>
    </location>
</feature>
<dbReference type="InterPro" id="IPR001036">
    <property type="entry name" value="Acrflvin-R"/>
</dbReference>
<comment type="caution">
    <text evidence="2">The sequence shown here is derived from an EMBL/GenBank/DDBJ whole genome shotgun (WGS) entry which is preliminary data.</text>
</comment>
<feature type="non-terminal residue" evidence="2">
    <location>
        <position position="1"/>
    </location>
</feature>
<gene>
    <name evidence="2" type="ORF">D5R40_33835</name>
</gene>
<dbReference type="Pfam" id="PF00873">
    <property type="entry name" value="ACR_tran"/>
    <property type="match status" value="1"/>
</dbReference>
<feature type="transmembrane region" description="Helical" evidence="1">
    <location>
        <begin position="90"/>
        <end position="111"/>
    </location>
</feature>
<dbReference type="EMBL" id="RCBY01000546">
    <property type="protein sequence ID" value="RQH16726.1"/>
    <property type="molecule type" value="Genomic_DNA"/>
</dbReference>
<feature type="transmembrane region" description="Helical" evidence="1">
    <location>
        <begin position="163"/>
        <end position="185"/>
    </location>
</feature>
<dbReference type="GO" id="GO:0042910">
    <property type="term" value="F:xenobiotic transmembrane transporter activity"/>
    <property type="evidence" value="ECO:0007669"/>
    <property type="project" value="TreeGrafter"/>
</dbReference>
<feature type="transmembrane region" description="Helical" evidence="1">
    <location>
        <begin position="132"/>
        <end position="151"/>
    </location>
</feature>
<sequence>VIAAIQEQLDQIDWKEGYSYVFKGDLESRNDSFGGMGIASILALLLILGVLIIQFRSFTQPLVIFTALPLAMIGSILALFITGIPFSFTAFIGLTSLIGIAINNSIVLVDFANKLMEEGASVREAAQKAGEVRFVPIVMTTLTTILGLLPLTLNGGSLWAPMGWTIIGGLLTSTTLVLIVVPLLFQWFTSESKFESVEG</sequence>
<keyword evidence="1" id="KW-0472">Membrane</keyword>
<feature type="transmembrane region" description="Helical" evidence="1">
    <location>
        <begin position="62"/>
        <end position="84"/>
    </location>
</feature>
<evidence type="ECO:0000313" key="3">
    <source>
        <dbReference type="Proteomes" id="UP000269154"/>
    </source>
</evidence>
<evidence type="ECO:0000256" key="1">
    <source>
        <dbReference type="SAM" id="Phobius"/>
    </source>
</evidence>
<protein>
    <submittedName>
        <fullName evidence="2">Efflux RND transporter permease subunit</fullName>
    </submittedName>
</protein>
<proteinExistence type="predicted"/>
<dbReference type="Gene3D" id="3.30.70.1440">
    <property type="entry name" value="Multidrug efflux transporter AcrB pore domain"/>
    <property type="match status" value="1"/>
</dbReference>
<accession>A0A3N6QVB7</accession>
<dbReference type="Proteomes" id="UP000269154">
    <property type="component" value="Unassembled WGS sequence"/>
</dbReference>
<organism evidence="2 3">
    <name type="scientific">Okeania hirsuta</name>
    <dbReference type="NCBI Taxonomy" id="1458930"/>
    <lineage>
        <taxon>Bacteria</taxon>
        <taxon>Bacillati</taxon>
        <taxon>Cyanobacteriota</taxon>
        <taxon>Cyanophyceae</taxon>
        <taxon>Oscillatoriophycideae</taxon>
        <taxon>Oscillatoriales</taxon>
        <taxon>Microcoleaceae</taxon>
        <taxon>Okeania</taxon>
    </lineage>
</organism>
<dbReference type="RefSeq" id="WP_134239673.1">
    <property type="nucleotide sequence ID" value="NZ_RCBY01000546.1"/>
</dbReference>
<name>A0A3N6QVB7_9CYAN</name>
<dbReference type="PANTHER" id="PTHR32063">
    <property type="match status" value="1"/>
</dbReference>
<dbReference type="GO" id="GO:0005886">
    <property type="term" value="C:plasma membrane"/>
    <property type="evidence" value="ECO:0007669"/>
    <property type="project" value="TreeGrafter"/>
</dbReference>
<evidence type="ECO:0000313" key="2">
    <source>
        <dbReference type="EMBL" id="RQH16726.1"/>
    </source>
</evidence>
<dbReference type="SUPFAM" id="SSF82866">
    <property type="entry name" value="Multidrug efflux transporter AcrB transmembrane domain"/>
    <property type="match status" value="1"/>
</dbReference>
<keyword evidence="3" id="KW-1185">Reference proteome</keyword>
<dbReference type="PRINTS" id="PR00702">
    <property type="entry name" value="ACRIFLAVINRP"/>
</dbReference>
<dbReference type="PANTHER" id="PTHR32063:SF24">
    <property type="entry name" value="CATION EFFLUX SYSTEM (ACRB_ACRD_ACRF FAMILY)"/>
    <property type="match status" value="1"/>
</dbReference>
<keyword evidence="1" id="KW-1133">Transmembrane helix</keyword>
<dbReference type="Gene3D" id="1.20.1640.10">
    <property type="entry name" value="Multidrug efflux transporter AcrB transmembrane domain"/>
    <property type="match status" value="1"/>
</dbReference>
<dbReference type="AlphaFoldDB" id="A0A3N6QVB7"/>